<dbReference type="AlphaFoldDB" id="A0ABD3TIR5"/>
<dbReference type="InterPro" id="IPR007577">
    <property type="entry name" value="GlycoTrfase_DXD_sugar-bd_CS"/>
</dbReference>
<gene>
    <name evidence="1" type="ORF">ACJMK2_021727</name>
</gene>
<evidence type="ECO:0000313" key="1">
    <source>
        <dbReference type="EMBL" id="KAL3836290.1"/>
    </source>
</evidence>
<evidence type="ECO:0008006" key="3">
    <source>
        <dbReference type="Google" id="ProtNLM"/>
    </source>
</evidence>
<comment type="caution">
    <text evidence="1">The sequence shown here is derived from an EMBL/GenBank/DDBJ whole genome shotgun (WGS) entry which is preliminary data.</text>
</comment>
<protein>
    <recommendedName>
        <fullName evidence="3">Glycosyltransferase</fullName>
    </recommendedName>
</protein>
<dbReference type="InterPro" id="IPR029044">
    <property type="entry name" value="Nucleotide-diphossugar_trans"/>
</dbReference>
<dbReference type="Pfam" id="PF04488">
    <property type="entry name" value="Gly_transf_sug"/>
    <property type="match status" value="1"/>
</dbReference>
<evidence type="ECO:0000313" key="2">
    <source>
        <dbReference type="Proteomes" id="UP001634394"/>
    </source>
</evidence>
<dbReference type="SUPFAM" id="SSF53448">
    <property type="entry name" value="Nucleotide-diphospho-sugar transferases"/>
    <property type="match status" value="1"/>
</dbReference>
<reference evidence="1 2" key="1">
    <citation type="submission" date="2024-11" db="EMBL/GenBank/DDBJ databases">
        <title>Chromosome-level genome assembly of the freshwater bivalve Anodonta woodiana.</title>
        <authorList>
            <person name="Chen X."/>
        </authorList>
    </citation>
    <scope>NUCLEOTIDE SEQUENCE [LARGE SCALE GENOMIC DNA]</scope>
    <source>
        <strain evidence="1">MN2024</strain>
        <tissue evidence="1">Gills</tissue>
    </source>
</reference>
<dbReference type="Proteomes" id="UP001634394">
    <property type="component" value="Unassembled WGS sequence"/>
</dbReference>
<dbReference type="PANTHER" id="PTHR46830:SF2">
    <property type="entry name" value="ALPHA-1,4-N-ACETYLGLUCOSAMINYLTRANSFERASE"/>
    <property type="match status" value="1"/>
</dbReference>
<dbReference type="EMBL" id="JBJQND010000018">
    <property type="protein sequence ID" value="KAL3836290.1"/>
    <property type="molecule type" value="Genomic_DNA"/>
</dbReference>
<dbReference type="PANTHER" id="PTHR46830">
    <property type="entry name" value="TRANSFERASE, PUTATIVE-RELATED"/>
    <property type="match status" value="1"/>
</dbReference>
<sequence length="303" mass="35957">MNVSIPRKKITLNCKQGRPFIKISETIQPHDIFQISYDDPCLTNYIDNCCSDSKPVPNIVHFIWFMYKEFNFFHYLSFMSAVRFVRPCLILLHGNYVPHGRYWRRFTLNFPYVILVQRTAKSSIFGNKIMFLEQISDVMRIEILKDYGGIYLDYDEVVLRPLESLRVYDYVQGLEFPNQLGSQLIMAKKNATFLQLWYDSYKYYSEDPLYNAQEVPATLAKRHPELIHIEGYNFTRPNWKSTELIFNQNYNWSTNYAMHSYARMLMTKYPDRNVNLTNIRYLNTTIGSISRHVLLGSKELCED</sequence>
<organism evidence="1 2">
    <name type="scientific">Sinanodonta woodiana</name>
    <name type="common">Chinese pond mussel</name>
    <name type="synonym">Anodonta woodiana</name>
    <dbReference type="NCBI Taxonomy" id="1069815"/>
    <lineage>
        <taxon>Eukaryota</taxon>
        <taxon>Metazoa</taxon>
        <taxon>Spiralia</taxon>
        <taxon>Lophotrochozoa</taxon>
        <taxon>Mollusca</taxon>
        <taxon>Bivalvia</taxon>
        <taxon>Autobranchia</taxon>
        <taxon>Heteroconchia</taxon>
        <taxon>Palaeoheterodonta</taxon>
        <taxon>Unionida</taxon>
        <taxon>Unionoidea</taxon>
        <taxon>Unionidae</taxon>
        <taxon>Unioninae</taxon>
        <taxon>Sinanodonta</taxon>
    </lineage>
</organism>
<name>A0ABD3TIR5_SINWO</name>
<dbReference type="Gene3D" id="3.90.550.20">
    <property type="match status" value="1"/>
</dbReference>
<keyword evidence="2" id="KW-1185">Reference proteome</keyword>
<proteinExistence type="predicted"/>
<accession>A0ABD3TIR5</accession>